<evidence type="ECO:0000256" key="6">
    <source>
        <dbReference type="RuleBase" id="RU000716"/>
    </source>
</evidence>
<dbReference type="Pfam" id="PF08281">
    <property type="entry name" value="Sigma70_r4_2"/>
    <property type="match status" value="1"/>
</dbReference>
<comment type="caution">
    <text evidence="9">The sequence shown here is derived from an EMBL/GenBank/DDBJ whole genome shotgun (WGS) entry which is preliminary data.</text>
</comment>
<evidence type="ECO:0000256" key="1">
    <source>
        <dbReference type="ARBA" id="ARBA00010641"/>
    </source>
</evidence>
<organism evidence="9 10">
    <name type="scientific">Pleionea mediterranea</name>
    <dbReference type="NCBI Taxonomy" id="523701"/>
    <lineage>
        <taxon>Bacteria</taxon>
        <taxon>Pseudomonadati</taxon>
        <taxon>Pseudomonadota</taxon>
        <taxon>Gammaproteobacteria</taxon>
        <taxon>Oceanospirillales</taxon>
        <taxon>Pleioneaceae</taxon>
        <taxon>Pleionea</taxon>
    </lineage>
</organism>
<dbReference type="InterPro" id="IPR013324">
    <property type="entry name" value="RNA_pol_sigma_r3/r4-like"/>
</dbReference>
<protein>
    <recommendedName>
        <fullName evidence="6">RNA polymerase sigma factor</fullName>
    </recommendedName>
</protein>
<keyword evidence="10" id="KW-1185">Reference proteome</keyword>
<dbReference type="SUPFAM" id="SSF88946">
    <property type="entry name" value="Sigma2 domain of RNA polymerase sigma factors"/>
    <property type="match status" value="1"/>
</dbReference>
<dbReference type="InterPro" id="IPR013325">
    <property type="entry name" value="RNA_pol_sigma_r2"/>
</dbReference>
<dbReference type="OrthoDB" id="9784272at2"/>
<reference evidence="9 10" key="1">
    <citation type="submission" date="2018-05" db="EMBL/GenBank/DDBJ databases">
        <title>Genomic Encyclopedia of Type Strains, Phase IV (KMG-IV): sequencing the most valuable type-strain genomes for metagenomic binning, comparative biology and taxonomic classification.</title>
        <authorList>
            <person name="Goeker M."/>
        </authorList>
    </citation>
    <scope>NUCLEOTIDE SEQUENCE [LARGE SCALE GENOMIC DNA]</scope>
    <source>
        <strain evidence="9 10">DSM 25350</strain>
    </source>
</reference>
<dbReference type="InterPro" id="IPR007627">
    <property type="entry name" value="RNA_pol_sigma70_r2"/>
</dbReference>
<evidence type="ECO:0000313" key="10">
    <source>
        <dbReference type="Proteomes" id="UP000245790"/>
    </source>
</evidence>
<dbReference type="RefSeq" id="WP_109764932.1">
    <property type="nucleotide sequence ID" value="NZ_QGGU01000014.1"/>
</dbReference>
<evidence type="ECO:0000256" key="4">
    <source>
        <dbReference type="ARBA" id="ARBA00023125"/>
    </source>
</evidence>
<evidence type="ECO:0000259" key="7">
    <source>
        <dbReference type="Pfam" id="PF04542"/>
    </source>
</evidence>
<dbReference type="PANTHER" id="PTHR43133:SF62">
    <property type="entry name" value="RNA POLYMERASE SIGMA FACTOR SIGZ"/>
    <property type="match status" value="1"/>
</dbReference>
<evidence type="ECO:0000256" key="5">
    <source>
        <dbReference type="ARBA" id="ARBA00023163"/>
    </source>
</evidence>
<gene>
    <name evidence="9" type="ORF">C8D97_11463</name>
</gene>
<dbReference type="NCBIfam" id="TIGR02937">
    <property type="entry name" value="sigma70-ECF"/>
    <property type="match status" value="1"/>
</dbReference>
<evidence type="ECO:0000313" key="9">
    <source>
        <dbReference type="EMBL" id="PWK45390.1"/>
    </source>
</evidence>
<dbReference type="Pfam" id="PF04542">
    <property type="entry name" value="Sigma70_r2"/>
    <property type="match status" value="1"/>
</dbReference>
<evidence type="ECO:0000256" key="3">
    <source>
        <dbReference type="ARBA" id="ARBA00023082"/>
    </source>
</evidence>
<dbReference type="GO" id="GO:0006352">
    <property type="term" value="P:DNA-templated transcription initiation"/>
    <property type="evidence" value="ECO:0007669"/>
    <property type="project" value="InterPro"/>
</dbReference>
<dbReference type="SUPFAM" id="SSF88659">
    <property type="entry name" value="Sigma3 and sigma4 domains of RNA polymerase sigma factors"/>
    <property type="match status" value="1"/>
</dbReference>
<sequence>MSSNNEKLNQQYLKWLYAIAQKDRQAFQNLYEASAGKLLAIACKLLNRQDLAEEIVQDTYIKVWHNAATYHTERGSVMTWLVSIVRNRCIDELRHQKVHHNHSNDLPLPADINPNVLETATDNDSKLYRCMDLLQGAQRQTIQLAYFYGLTHQEIMKHLEAPLGSIKSWIRRGLESLKRCVKS</sequence>
<feature type="domain" description="RNA polymerase sigma-70 region 2" evidence="7">
    <location>
        <begin position="30"/>
        <end position="97"/>
    </location>
</feature>
<proteinExistence type="inferred from homology"/>
<keyword evidence="2 6" id="KW-0805">Transcription regulation</keyword>
<dbReference type="AlphaFoldDB" id="A0A316FEB6"/>
<dbReference type="Gene3D" id="1.10.10.10">
    <property type="entry name" value="Winged helix-like DNA-binding domain superfamily/Winged helix DNA-binding domain"/>
    <property type="match status" value="1"/>
</dbReference>
<dbReference type="InterPro" id="IPR036388">
    <property type="entry name" value="WH-like_DNA-bd_sf"/>
</dbReference>
<feature type="domain" description="RNA polymerase sigma factor 70 region 4 type 2" evidence="8">
    <location>
        <begin position="126"/>
        <end position="177"/>
    </location>
</feature>
<dbReference type="EMBL" id="QGGU01000014">
    <property type="protein sequence ID" value="PWK45390.1"/>
    <property type="molecule type" value="Genomic_DNA"/>
</dbReference>
<dbReference type="GO" id="GO:0003677">
    <property type="term" value="F:DNA binding"/>
    <property type="evidence" value="ECO:0007669"/>
    <property type="project" value="UniProtKB-KW"/>
</dbReference>
<keyword evidence="4 6" id="KW-0238">DNA-binding</keyword>
<dbReference type="GO" id="GO:0016987">
    <property type="term" value="F:sigma factor activity"/>
    <property type="evidence" value="ECO:0007669"/>
    <property type="project" value="UniProtKB-KW"/>
</dbReference>
<keyword evidence="3 6" id="KW-0731">Sigma factor</keyword>
<dbReference type="Proteomes" id="UP000245790">
    <property type="component" value="Unassembled WGS sequence"/>
</dbReference>
<dbReference type="PROSITE" id="PS01063">
    <property type="entry name" value="SIGMA70_ECF"/>
    <property type="match status" value="1"/>
</dbReference>
<dbReference type="InterPro" id="IPR013249">
    <property type="entry name" value="RNA_pol_sigma70_r4_t2"/>
</dbReference>
<dbReference type="InterPro" id="IPR039425">
    <property type="entry name" value="RNA_pol_sigma-70-like"/>
</dbReference>
<evidence type="ECO:0000259" key="8">
    <source>
        <dbReference type="Pfam" id="PF08281"/>
    </source>
</evidence>
<comment type="similarity">
    <text evidence="1 6">Belongs to the sigma-70 factor family. ECF subfamily.</text>
</comment>
<evidence type="ECO:0000256" key="2">
    <source>
        <dbReference type="ARBA" id="ARBA00023015"/>
    </source>
</evidence>
<dbReference type="InterPro" id="IPR014284">
    <property type="entry name" value="RNA_pol_sigma-70_dom"/>
</dbReference>
<keyword evidence="5 6" id="KW-0804">Transcription</keyword>
<name>A0A316FEB6_9GAMM</name>
<dbReference type="InterPro" id="IPR000838">
    <property type="entry name" value="RNA_pol_sigma70_ECF_CS"/>
</dbReference>
<accession>A0A316FEB6</accession>
<dbReference type="Gene3D" id="1.10.1740.10">
    <property type="match status" value="1"/>
</dbReference>
<dbReference type="PANTHER" id="PTHR43133">
    <property type="entry name" value="RNA POLYMERASE ECF-TYPE SIGMA FACTO"/>
    <property type="match status" value="1"/>
</dbReference>